<dbReference type="GeneID" id="4621399"/>
<dbReference type="GO" id="GO:0018279">
    <property type="term" value="P:protein N-linked glycosylation via asparagine"/>
    <property type="evidence" value="ECO:0000318"/>
    <property type="project" value="GO_Central"/>
</dbReference>
<comment type="similarity">
    <text evidence="2">Belongs to the OST3/OST6 family.</text>
</comment>
<feature type="signal peptide" evidence="7">
    <location>
        <begin position="1"/>
        <end position="26"/>
    </location>
</feature>
<dbReference type="InterPro" id="IPR021149">
    <property type="entry name" value="OligosaccharylTrfase_OST3/OST6"/>
</dbReference>
<dbReference type="Pfam" id="PF04756">
    <property type="entry name" value="OST3_OST6"/>
    <property type="match status" value="1"/>
</dbReference>
<keyword evidence="9" id="KW-1185">Reference proteome</keyword>
<dbReference type="Proteomes" id="UP000000591">
    <property type="component" value="Chromosome V"/>
</dbReference>
<name>Q756D7_EREGS</name>
<accession>Q756D7</accession>
<evidence type="ECO:0000256" key="5">
    <source>
        <dbReference type="ARBA" id="ARBA00023136"/>
    </source>
</evidence>
<protein>
    <submittedName>
        <fullName evidence="8">AER330Wp</fullName>
    </submittedName>
</protein>
<evidence type="ECO:0000313" key="8">
    <source>
        <dbReference type="EMBL" id="AAS53010.2"/>
    </source>
</evidence>
<evidence type="ECO:0000256" key="7">
    <source>
        <dbReference type="SAM" id="SignalP"/>
    </source>
</evidence>
<evidence type="ECO:0000313" key="9">
    <source>
        <dbReference type="Proteomes" id="UP000000591"/>
    </source>
</evidence>
<sequence>MVLGWRPMMRGVMLVLVTLLVQSVMGAVSWEELQPLREANGLIRVTDDNYEWVSKGAREFYSMVLVTSSVPNSKGAACELCAAVQPTFEKVVGSFHGSVQADDQRLYQFFLLDVNLNPKFVKEMRLRSLPHFFVYPPSPEDESFAWARNPLYQYEMTPDGAKDAIKLADFAAKLVNIHVKVPEDFNASSFFSSFVGFTVVFVALKRFVRAQISHKGRYSGCLLALLVIMVSITGLKFTQINQIPFLAKNDKGAIMFFAGSMGWQFGIEIISVSVMYLLMATCVLMLIWLGRGLAKAQKRARIVLTVMINVSLFYAFSYFLSCYKVKLPDYPYAI</sequence>
<dbReference type="FunCoup" id="Q756D7">
    <property type="interactions" value="138"/>
</dbReference>
<gene>
    <name evidence="8" type="ORF">AGOS_AER330W</name>
</gene>
<dbReference type="eggNOG" id="KOG2603">
    <property type="taxonomic scope" value="Eukaryota"/>
</dbReference>
<dbReference type="OMA" id="WQFGIEI"/>
<dbReference type="InterPro" id="IPR036249">
    <property type="entry name" value="Thioredoxin-like_sf"/>
</dbReference>
<dbReference type="STRING" id="284811.Q756D7"/>
<organism evidence="8 9">
    <name type="scientific">Eremothecium gossypii (strain ATCC 10895 / CBS 109.51 / FGSC 9923 / NRRL Y-1056)</name>
    <name type="common">Yeast</name>
    <name type="synonym">Ashbya gossypii</name>
    <dbReference type="NCBI Taxonomy" id="284811"/>
    <lineage>
        <taxon>Eukaryota</taxon>
        <taxon>Fungi</taxon>
        <taxon>Dikarya</taxon>
        <taxon>Ascomycota</taxon>
        <taxon>Saccharomycotina</taxon>
        <taxon>Saccharomycetes</taxon>
        <taxon>Saccharomycetales</taxon>
        <taxon>Saccharomycetaceae</taxon>
        <taxon>Eremothecium</taxon>
    </lineage>
</organism>
<feature type="chain" id="PRO_5004286474" evidence="7">
    <location>
        <begin position="27"/>
        <end position="334"/>
    </location>
</feature>
<dbReference type="EMBL" id="AE016818">
    <property type="protein sequence ID" value="AAS53010.2"/>
    <property type="molecule type" value="Genomic_DNA"/>
</dbReference>
<feature type="transmembrane region" description="Helical" evidence="6">
    <location>
        <begin position="216"/>
        <end position="235"/>
    </location>
</feature>
<dbReference type="GO" id="GO:0004579">
    <property type="term" value="F:dolichyl-diphosphooligosaccharide-protein glycotransferase activity"/>
    <property type="evidence" value="ECO:0000318"/>
    <property type="project" value="GO_Central"/>
</dbReference>
<feature type="transmembrane region" description="Helical" evidence="6">
    <location>
        <begin position="265"/>
        <end position="290"/>
    </location>
</feature>
<evidence type="ECO:0000256" key="4">
    <source>
        <dbReference type="ARBA" id="ARBA00022989"/>
    </source>
</evidence>
<keyword evidence="7" id="KW-0732">Signal</keyword>
<feature type="transmembrane region" description="Helical" evidence="6">
    <location>
        <begin position="185"/>
        <end position="204"/>
    </location>
</feature>
<dbReference type="KEGG" id="ago:AGOS_AER330W"/>
<proteinExistence type="inferred from homology"/>
<dbReference type="PANTHER" id="PTHR12692:SF3">
    <property type="entry name" value="DOLICHYL-DIPHOSPHOOLIGOSACCHARIDE--PROTEIN GLYCOSYLTRANSFERASE SUBUNIT OST6"/>
    <property type="match status" value="1"/>
</dbReference>
<dbReference type="AlphaFoldDB" id="Q756D7"/>
<keyword evidence="3 6" id="KW-0812">Transmembrane</keyword>
<keyword evidence="5 6" id="KW-0472">Membrane</keyword>
<evidence type="ECO:0000256" key="2">
    <source>
        <dbReference type="ARBA" id="ARBA00009561"/>
    </source>
</evidence>
<feature type="transmembrane region" description="Helical" evidence="6">
    <location>
        <begin position="302"/>
        <end position="320"/>
    </location>
</feature>
<comment type="subcellular location">
    <subcellularLocation>
        <location evidence="1">Endoplasmic reticulum membrane</location>
        <topology evidence="1">Multi-pass membrane protein</topology>
    </subcellularLocation>
</comment>
<dbReference type="SUPFAM" id="SSF52833">
    <property type="entry name" value="Thioredoxin-like"/>
    <property type="match status" value="1"/>
</dbReference>
<dbReference type="PANTHER" id="PTHR12692">
    <property type="entry name" value="DOLICHYL-DIPHOSPHOOLIGOSACCHARIDE--PROTEIN GLYCOSYLTRANSFERASE-RELATED"/>
    <property type="match status" value="1"/>
</dbReference>
<dbReference type="InParanoid" id="Q756D7"/>
<dbReference type="OrthoDB" id="67566at2759"/>
<evidence type="ECO:0000256" key="3">
    <source>
        <dbReference type="ARBA" id="ARBA00022692"/>
    </source>
</evidence>
<reference evidence="9" key="2">
    <citation type="journal article" date="2013" name="G3 (Bethesda)">
        <title>Genomes of Ashbya fungi isolated from insects reveal four mating-type loci, numerous translocations, lack of transposons, and distinct gene duplications.</title>
        <authorList>
            <person name="Dietrich F.S."/>
            <person name="Voegeli S."/>
            <person name="Kuo S."/>
            <person name="Philippsen P."/>
        </authorList>
    </citation>
    <scope>GENOME REANNOTATION</scope>
    <source>
        <strain evidence="9">ATCC 10895 / CBS 109.51 / FGSC 9923 / NRRL Y-1056</strain>
    </source>
</reference>
<dbReference type="GO" id="GO:0008250">
    <property type="term" value="C:oligosaccharyltransferase complex"/>
    <property type="evidence" value="ECO:0000318"/>
    <property type="project" value="GO_Central"/>
</dbReference>
<reference evidence="8 9" key="1">
    <citation type="journal article" date="2004" name="Science">
        <title>The Ashbya gossypii genome as a tool for mapping the ancient Saccharomyces cerevisiae genome.</title>
        <authorList>
            <person name="Dietrich F.S."/>
            <person name="Voegeli S."/>
            <person name="Brachat S."/>
            <person name="Lerch A."/>
            <person name="Gates K."/>
            <person name="Steiner S."/>
            <person name="Mohr C."/>
            <person name="Pohlmann R."/>
            <person name="Luedi P."/>
            <person name="Choi S."/>
            <person name="Wing R.A."/>
            <person name="Flavier A."/>
            <person name="Gaffney T.D."/>
            <person name="Philippsen P."/>
        </authorList>
    </citation>
    <scope>NUCLEOTIDE SEQUENCE [LARGE SCALE GENOMIC DNA]</scope>
    <source>
        <strain evidence="9">ATCC 10895 / CBS 109.51 / FGSC 9923 / NRRL Y-1056</strain>
    </source>
</reference>
<evidence type="ECO:0000256" key="1">
    <source>
        <dbReference type="ARBA" id="ARBA00004477"/>
    </source>
</evidence>
<dbReference type="Gene3D" id="3.40.30.10">
    <property type="entry name" value="Glutaredoxin"/>
    <property type="match status" value="1"/>
</dbReference>
<dbReference type="RefSeq" id="NP_985186.2">
    <property type="nucleotide sequence ID" value="NM_210540.2"/>
</dbReference>
<dbReference type="HOGENOM" id="CLU_052855_2_1_1"/>
<keyword evidence="4 6" id="KW-1133">Transmembrane helix</keyword>
<evidence type="ECO:0000256" key="6">
    <source>
        <dbReference type="SAM" id="Phobius"/>
    </source>
</evidence>